<reference evidence="2" key="1">
    <citation type="journal article" date="2021" name="Antonie Van Leeuwenhoek">
        <title>Draft genome and description of Waterburya agarophytonicola gen. nov. sp. nov. (Pleurocapsales, Cyanobacteria): a seaweed symbiont.</title>
        <authorList>
            <person name="Bonthond G."/>
            <person name="Shalygin S."/>
            <person name="Bayer T."/>
            <person name="Weinberger F."/>
        </authorList>
    </citation>
    <scope>NUCLEOTIDE SEQUENCE</scope>
    <source>
        <strain evidence="2">KI4</strain>
    </source>
</reference>
<name>A0A964BQX2_9CYAN</name>
<dbReference type="InterPro" id="IPR011990">
    <property type="entry name" value="TPR-like_helical_dom_sf"/>
</dbReference>
<dbReference type="PANTHER" id="PTHR10098">
    <property type="entry name" value="RAPSYN-RELATED"/>
    <property type="match status" value="1"/>
</dbReference>
<evidence type="ECO:0000313" key="2">
    <source>
        <dbReference type="EMBL" id="MCC0178008.1"/>
    </source>
</evidence>
<dbReference type="EMBL" id="JADWDC010000033">
    <property type="protein sequence ID" value="MCC0178008.1"/>
    <property type="molecule type" value="Genomic_DNA"/>
</dbReference>
<dbReference type="Gene3D" id="1.25.40.10">
    <property type="entry name" value="Tetratricopeptide repeat domain"/>
    <property type="match status" value="3"/>
</dbReference>
<dbReference type="PANTHER" id="PTHR10098:SF112">
    <property type="entry name" value="SLR0380 PROTEIN"/>
    <property type="match status" value="1"/>
</dbReference>
<dbReference type="InterPro" id="IPR024983">
    <property type="entry name" value="CHAT_dom"/>
</dbReference>
<dbReference type="Pfam" id="PF12770">
    <property type="entry name" value="CHAT"/>
    <property type="match status" value="1"/>
</dbReference>
<proteinExistence type="predicted"/>
<keyword evidence="3" id="KW-1185">Reference proteome</keyword>
<dbReference type="SUPFAM" id="SSF48452">
    <property type="entry name" value="TPR-like"/>
    <property type="match status" value="2"/>
</dbReference>
<comment type="caution">
    <text evidence="2">The sequence shown here is derived from an EMBL/GenBank/DDBJ whole genome shotgun (WGS) entry which is preliminary data.</text>
</comment>
<dbReference type="RefSeq" id="WP_229641074.1">
    <property type="nucleotide sequence ID" value="NZ_JADWDC010000033.1"/>
</dbReference>
<organism evidence="2 3">
    <name type="scientific">Waterburya agarophytonicola KI4</name>
    <dbReference type="NCBI Taxonomy" id="2874699"/>
    <lineage>
        <taxon>Bacteria</taxon>
        <taxon>Bacillati</taxon>
        <taxon>Cyanobacteriota</taxon>
        <taxon>Cyanophyceae</taxon>
        <taxon>Pleurocapsales</taxon>
        <taxon>Hyellaceae</taxon>
        <taxon>Waterburya</taxon>
        <taxon>Waterburya agarophytonicola</taxon>
    </lineage>
</organism>
<sequence length="874" mass="98689">MPDKFRQRCLLWLVFILLGLSISLFPNLYGISPGVATEISVNRLENTLDATELEKQGKYYYSIAQFDRAINSWQQAYQIYLQSQDILGQGRVLSNLALAYSQLNHWQQATQSIADSLELLDRDSSLSPRDKVPVLAQVWNNRGILEFERGEIERAIASWQRAKVNYQLVADDLGVIRASINQSSAFKELGFYHRAVNTLREVEQDLTQQPDSSIKATGLRSYGDILRLVGQVKRSQEMLTDSLEIVKNLDDPSEEVKTAIALGNTYKASNPQKALEIYHRGLATCSQDAGCLAQDLSLQVNLATINLLSDSPQWQDSQKLITPIQDEFARLPNNRANIDRKVNFAHALMKLNRRSALKKTHKTNIPNLSAIDELLKETIEQAKAIDYQKAQSYSWGLRGQIKEELQSFDLAKKYTQQALILGQRLNAPEIVYLWQWQLGRINKALGELPEAITHYSRGVELLKSLSQDLVAIDPDVQYSFREGVEPVYRQLVSLLLTAESGKEIPQGNLERGREVIESLQLAELNNFFREACLDAQVVNIDSVDNRAAVIYPIILGDRLEVILSLPDRPLQHYATDIDRDKLEATIDQFRQSIVVRSRRHFYDPAKQLYDLLIRPALKDLTKNKIETLVFVPDGSLRNIPLGALYDGKQYLIENYNVALTPGLQLLAPRPIEQVKLKTIAVGLTQSRQGFSALDFVNSELEQINDTVDSVILVDREFTSEALKQEIQHSDYPIVHIATHGQFSSSIEDTFLLAWDDRIDINQLDNILQTRNLNQKNAIELLVLSACETATGDNRAALGLAGMAVRAGARSTLATLWSVNDRATTKLMSDFYHELSDNHLAKADAVRQAQLSLLHSPGYEHPFYWAPYVLLGNWL</sequence>
<dbReference type="AlphaFoldDB" id="A0A964BQX2"/>
<accession>A0A964BQX2</accession>
<dbReference type="Proteomes" id="UP000729733">
    <property type="component" value="Unassembled WGS sequence"/>
</dbReference>
<evidence type="ECO:0000259" key="1">
    <source>
        <dbReference type="Pfam" id="PF12770"/>
    </source>
</evidence>
<dbReference type="InterPro" id="IPR019734">
    <property type="entry name" value="TPR_rpt"/>
</dbReference>
<dbReference type="SMART" id="SM00028">
    <property type="entry name" value="TPR"/>
    <property type="match status" value="6"/>
</dbReference>
<feature type="domain" description="CHAT" evidence="1">
    <location>
        <begin position="604"/>
        <end position="872"/>
    </location>
</feature>
<gene>
    <name evidence="2" type="ORF">I4641_13570</name>
</gene>
<protein>
    <submittedName>
        <fullName evidence="2">CHAT domain-containing protein</fullName>
    </submittedName>
</protein>
<evidence type="ECO:0000313" key="3">
    <source>
        <dbReference type="Proteomes" id="UP000729733"/>
    </source>
</evidence>